<dbReference type="InterPro" id="IPR001646">
    <property type="entry name" value="5peptide_repeat"/>
</dbReference>
<comment type="caution">
    <text evidence="1">The sequence shown here is derived from an EMBL/GenBank/DDBJ whole genome shotgun (WGS) entry which is preliminary data.</text>
</comment>
<sequence length="1063" mass="124243">MSKMLQNKKILESFKDTIPFISKFTVDNLKDYVEKNAVKALENTNGLVGITVKLFGQQLIDKYFERQSEKKLENFGLGTYFLSACIQAEQSLGKLEDFSIDIHVQNHIIDLFETSIKNKQDNICNSDIILHYTPIKHPAVHFIRESCEHLLDQIILEEPCEKQRIINFFVKDFNENIASEVEKQFGEDYPRHFEEIQDALLKNNELRLLNDTLNLEKIGYVQSEEFRYQTTYASWRKVTQYRNESSEYSDENITDIDEEEKKLEPIENLIKQYFSETEDNIEKVLFVIADFGKGKSTFMKYYASQLAKKYQQRGEGLFPVYFNLREFDTYNQDSVYGVISDYLGRRYGIDLAEDSFKSKEYCFLVDSLDESGNLNEEHIEKVVLSVKRIQNLDVTRSRKNRVIVTSRPIEYGLQKQLNQHRPFTINNDEERPIAHYISLYGFLKFQFNDWLYDSLLREEDLKLDSYKGIGREIINSLNTGLRIDVYKELIDKKILTHDELKRPIFAYILYKLIINKEELSGTNKIGIYLSFINLLTKEAKYMESVKVINLLDEFRFRNILHSTAALWLFENHIGKSRSLLTKENISNTLEGAVIDKNDNAKKEQYKEVEEIRFLSQCYFGQDGNHFYFQHQSFAEMLLAEYYLKVFINYALNDNTSVEEARIRLNIGNPTAQTIEFFKGLLNLLKESVSDSSVEEVMKRRRLLFPMLASLCIPEYGKDLFTHKLKYKWFDEVTFDSNTTKIPDILLNEWPIDEKVLNKIVELSLSIIQSSSNYFLIKPISQHTALFDNELLKVPLPIDQNVPDIDRWLGLITGTTLYNDINNKQFFLSKMEDYSVLFKMFKNWNHFAGSAAPEWSQDCFQGINMESIDNDYNLGRERSRTYLLSGLRLGNIDFSFSKFNNIVFENCHLNNANFENSTFKYVDFEDCNLRYGNFENTYIRNSKIETSMIQNCKFQGIKFSNFIINMNEILQGVLVPYYLEEKLYGSYVGGGMLINLGGRSFLNGSEHYRIGSKEIISMFTTLKPFISFVIENSNVELDEVKGWFVTDDEGIDGIIDETLSNLFE</sequence>
<dbReference type="Proteomes" id="UP000225135">
    <property type="component" value="Unassembled WGS sequence"/>
</dbReference>
<protein>
    <recommendedName>
        <fullName evidence="3">NACHT domain-containing protein</fullName>
    </recommendedName>
</protein>
<name>A0A9X7HLG0_BACCE</name>
<accession>A0A9X7HLG0</accession>
<dbReference type="Pfam" id="PF13576">
    <property type="entry name" value="Pentapeptide_3"/>
    <property type="match status" value="1"/>
</dbReference>
<evidence type="ECO:0000313" key="1">
    <source>
        <dbReference type="EMBL" id="PHG80559.1"/>
    </source>
</evidence>
<evidence type="ECO:0008006" key="3">
    <source>
        <dbReference type="Google" id="ProtNLM"/>
    </source>
</evidence>
<reference evidence="1 2" key="1">
    <citation type="submission" date="2017-09" db="EMBL/GenBank/DDBJ databases">
        <title>Large-scale bioinformatics analysis of Bacillus genomes uncovers conserved roles of natural products in bacterial physiology.</title>
        <authorList>
            <consortium name="Agbiome Team Llc"/>
            <person name="Bleich R.M."/>
            <person name="Grubbs K.J."/>
            <person name="Santa Maria K.C."/>
            <person name="Allen S.E."/>
            <person name="Farag S."/>
            <person name="Shank E.A."/>
            <person name="Bowers A."/>
        </authorList>
    </citation>
    <scope>NUCLEOTIDE SEQUENCE [LARGE SCALE GENOMIC DNA]</scope>
    <source>
        <strain evidence="1 2">AFS029792</strain>
    </source>
</reference>
<gene>
    <name evidence="1" type="ORF">COI69_19515</name>
</gene>
<organism evidence="1 2">
    <name type="scientific">Bacillus cereus</name>
    <dbReference type="NCBI Taxonomy" id="1396"/>
    <lineage>
        <taxon>Bacteria</taxon>
        <taxon>Bacillati</taxon>
        <taxon>Bacillota</taxon>
        <taxon>Bacilli</taxon>
        <taxon>Bacillales</taxon>
        <taxon>Bacillaceae</taxon>
        <taxon>Bacillus</taxon>
        <taxon>Bacillus cereus group</taxon>
    </lineage>
</organism>
<dbReference type="RefSeq" id="WP_098773615.1">
    <property type="nucleotide sequence ID" value="NZ_NUQH01000047.1"/>
</dbReference>
<dbReference type="Gene3D" id="2.160.20.80">
    <property type="entry name" value="E3 ubiquitin-protein ligase SopA"/>
    <property type="match status" value="1"/>
</dbReference>
<dbReference type="SUPFAM" id="SSF141571">
    <property type="entry name" value="Pentapeptide repeat-like"/>
    <property type="match status" value="1"/>
</dbReference>
<dbReference type="Gene3D" id="3.40.50.300">
    <property type="entry name" value="P-loop containing nucleotide triphosphate hydrolases"/>
    <property type="match status" value="1"/>
</dbReference>
<dbReference type="InterPro" id="IPR027417">
    <property type="entry name" value="P-loop_NTPase"/>
</dbReference>
<dbReference type="EMBL" id="NUUR01000057">
    <property type="protein sequence ID" value="PHG80559.1"/>
    <property type="molecule type" value="Genomic_DNA"/>
</dbReference>
<evidence type="ECO:0000313" key="2">
    <source>
        <dbReference type="Proteomes" id="UP000225135"/>
    </source>
</evidence>
<proteinExistence type="predicted"/>
<dbReference type="SUPFAM" id="SSF52540">
    <property type="entry name" value="P-loop containing nucleoside triphosphate hydrolases"/>
    <property type="match status" value="1"/>
</dbReference>
<dbReference type="AlphaFoldDB" id="A0A9X7HLG0"/>